<organism evidence="2 3">
    <name type="scientific">Selenomonas sputigena</name>
    <dbReference type="NCBI Taxonomy" id="69823"/>
    <lineage>
        <taxon>Bacteria</taxon>
        <taxon>Bacillati</taxon>
        <taxon>Bacillota</taxon>
        <taxon>Negativicutes</taxon>
        <taxon>Selenomonadales</taxon>
        <taxon>Selenomonadaceae</taxon>
        <taxon>Selenomonas</taxon>
    </lineage>
</organism>
<reference evidence="2 3" key="1">
    <citation type="submission" date="2023-04" db="EMBL/GenBank/DDBJ databases">
        <title>Genome Sequence of Selenomonas sputigena ATCC 33150.</title>
        <authorList>
            <person name="Miller D.P."/>
            <person name="Anvari S."/>
            <person name="Polson S.W."/>
            <person name="Macdonald M."/>
            <person name="Mcdowell J.V."/>
        </authorList>
    </citation>
    <scope>NUCLEOTIDE SEQUENCE [LARGE SCALE GENOMIC DNA]</scope>
    <source>
        <strain evidence="2 3">ATCC 33150</strain>
    </source>
</reference>
<comment type="caution">
    <text evidence="2">The sequence shown here is derived from an EMBL/GenBank/DDBJ whole genome shotgun (WGS) entry which is preliminary data.</text>
</comment>
<dbReference type="EMBL" id="JARVLH010000003">
    <property type="protein sequence ID" value="MEX5285134.1"/>
    <property type="molecule type" value="Genomic_DNA"/>
</dbReference>
<accession>A0ABV3X4P0</accession>
<protein>
    <submittedName>
        <fullName evidence="2">Phosphotransferase</fullName>
    </submittedName>
</protein>
<dbReference type="InterPro" id="IPR002575">
    <property type="entry name" value="Aminoglycoside_PTrfase"/>
</dbReference>
<feature type="domain" description="Aminoglycoside phosphotransferase" evidence="1">
    <location>
        <begin position="67"/>
        <end position="159"/>
    </location>
</feature>
<evidence type="ECO:0000313" key="3">
    <source>
        <dbReference type="Proteomes" id="UP001559623"/>
    </source>
</evidence>
<dbReference type="RefSeq" id="WP_368846862.1">
    <property type="nucleotide sequence ID" value="NZ_CP194411.1"/>
</dbReference>
<proteinExistence type="predicted"/>
<evidence type="ECO:0000313" key="2">
    <source>
        <dbReference type="EMBL" id="MEX5285134.1"/>
    </source>
</evidence>
<sequence>MDRKAVVLQEMKKRPGERVFSFLLAGKRIWVKQAEHVYHEAWLRFARRASLLLGLGLLQPGADPNGARAVRFEAGRLRRLRRLSLPVPEVFASGVDWLALVDCGKPLSNVVRDAGPAEREEALRQAAEALAALHAHGLHHGRPALKDMMWDGRRSWLLDFEDGVIVGLPREKRIARDVLLFLQSIMKEAGKDGPSLARPAFAAYRQKAPASARAAVLYFGAMDGLFTFFRVFLRHTGSDLASVYEALRLLREERQAFLGQ</sequence>
<gene>
    <name evidence="2" type="ORF">QCO44_05710</name>
</gene>
<evidence type="ECO:0000259" key="1">
    <source>
        <dbReference type="Pfam" id="PF01636"/>
    </source>
</evidence>
<dbReference type="Pfam" id="PF01636">
    <property type="entry name" value="APH"/>
    <property type="match status" value="1"/>
</dbReference>
<name>A0ABV3X4P0_9FIRM</name>
<dbReference type="SUPFAM" id="SSF56112">
    <property type="entry name" value="Protein kinase-like (PK-like)"/>
    <property type="match status" value="1"/>
</dbReference>
<dbReference type="InterPro" id="IPR011009">
    <property type="entry name" value="Kinase-like_dom_sf"/>
</dbReference>
<dbReference type="Proteomes" id="UP001559623">
    <property type="component" value="Unassembled WGS sequence"/>
</dbReference>
<keyword evidence="3" id="KW-1185">Reference proteome</keyword>